<dbReference type="RefSeq" id="WP_046043419.1">
    <property type="nucleotide sequence ID" value="NZ_LACC01000039.1"/>
</dbReference>
<evidence type="ECO:0000313" key="4">
    <source>
        <dbReference type="Proteomes" id="UP000033588"/>
    </source>
</evidence>
<gene>
    <name evidence="3" type="ORF">VC35_25745</name>
</gene>
<organism evidence="3 4">
    <name type="scientific">Pseudomonas fluorescens</name>
    <dbReference type="NCBI Taxonomy" id="294"/>
    <lineage>
        <taxon>Bacteria</taxon>
        <taxon>Pseudomonadati</taxon>
        <taxon>Pseudomonadota</taxon>
        <taxon>Gammaproteobacteria</taxon>
        <taxon>Pseudomonadales</taxon>
        <taxon>Pseudomonadaceae</taxon>
        <taxon>Pseudomonas</taxon>
    </lineage>
</organism>
<name>A0A0F4T3X8_PSEFL</name>
<dbReference type="AlphaFoldDB" id="A0A0F4T3X8"/>
<dbReference type="EMBL" id="LACC01000039">
    <property type="protein sequence ID" value="KJZ39133.1"/>
    <property type="molecule type" value="Genomic_DNA"/>
</dbReference>
<evidence type="ECO:0000256" key="1">
    <source>
        <dbReference type="SAM" id="Coils"/>
    </source>
</evidence>
<dbReference type="PATRIC" id="fig|294.132.peg.4477"/>
<dbReference type="OrthoDB" id="7015148at2"/>
<evidence type="ECO:0000259" key="2">
    <source>
        <dbReference type="Pfam" id="PF11740"/>
    </source>
</evidence>
<evidence type="ECO:0000313" key="3">
    <source>
        <dbReference type="EMBL" id="KJZ39133.1"/>
    </source>
</evidence>
<dbReference type="Pfam" id="PF11740">
    <property type="entry name" value="KfrA_N"/>
    <property type="match status" value="1"/>
</dbReference>
<sequence>MARGGINKAVVQIAREALLARGQHPSIDAVRVELGNTGSKSTIQRYLKELGAREQALPPTPDEELHSFVAGLSARLTVLAEQAVAEDRQRLQRDRSAYEQQRLQHQVQIDHLQSAYAGLDRELQALREHERTLQEQLRQADGECQRLGQLQHDLNQLLIERAAHLQSLEDKHRQAREALKHFRQEHLTQREQETQRHDAQVQQLQHELRALRISLSDKQDELARLFQDNERLVGELRHQGQQARQRERALLQLRQQNQDAEIREQSAQARVQALTTEHASLRERVKRQVLTERQSRRELRFQRQQIKRLQDLLSQSAPPPLTTDDS</sequence>
<comment type="caution">
    <text evidence="3">The sequence shown here is derived from an EMBL/GenBank/DDBJ whole genome shotgun (WGS) entry which is preliminary data.</text>
</comment>
<accession>A0A0F4T3X8</accession>
<reference evidence="3 4" key="1">
    <citation type="submission" date="2015-03" db="EMBL/GenBank/DDBJ databases">
        <title>Comparative genomics of Pseudomonas insights into diversity of traits involved in vanlence and defense.</title>
        <authorList>
            <person name="Qin Y."/>
        </authorList>
    </citation>
    <scope>NUCLEOTIDE SEQUENCE [LARGE SCALE GENOMIC DNA]</scope>
    <source>
        <strain evidence="3 4">C8</strain>
    </source>
</reference>
<dbReference type="Proteomes" id="UP000033588">
    <property type="component" value="Unassembled WGS sequence"/>
</dbReference>
<feature type="coiled-coil region" evidence="1">
    <location>
        <begin position="81"/>
        <end position="312"/>
    </location>
</feature>
<feature type="domain" description="KfrA N-terminal DNA-binding" evidence="2">
    <location>
        <begin position="8"/>
        <end position="120"/>
    </location>
</feature>
<proteinExistence type="predicted"/>
<protein>
    <submittedName>
        <fullName evidence="3">Cointegrate resolution protein T</fullName>
    </submittedName>
</protein>
<dbReference type="InterPro" id="IPR021104">
    <property type="entry name" value="KfrA_DNA-bd_N"/>
</dbReference>
<keyword evidence="1" id="KW-0175">Coiled coil</keyword>